<accession>A0A7G2CSK8</accession>
<proteinExistence type="predicted"/>
<reference evidence="2 3" key="1">
    <citation type="submission" date="2020-08" db="EMBL/GenBank/DDBJ databases">
        <authorList>
            <person name="Newling K."/>
            <person name="Davey J."/>
            <person name="Forrester S."/>
        </authorList>
    </citation>
    <scope>NUCLEOTIDE SEQUENCE [LARGE SCALE GENOMIC DNA]</scope>
    <source>
        <strain evidence="3">Crithidia deanei Carvalho (ATCC PRA-265)</strain>
    </source>
</reference>
<dbReference type="InterPro" id="IPR000477">
    <property type="entry name" value="RT_dom"/>
</dbReference>
<evidence type="ECO:0000313" key="3">
    <source>
        <dbReference type="Proteomes" id="UP000515908"/>
    </source>
</evidence>
<dbReference type="InterPro" id="IPR043502">
    <property type="entry name" value="DNA/RNA_pol_sf"/>
</dbReference>
<dbReference type="CDD" id="cd01650">
    <property type="entry name" value="RT_nLTR_like"/>
    <property type="match status" value="1"/>
</dbReference>
<keyword evidence="2" id="KW-0808">Transferase</keyword>
<dbReference type="AlphaFoldDB" id="A0A7G2CSK8"/>
<evidence type="ECO:0000259" key="1">
    <source>
        <dbReference type="PROSITE" id="PS50878"/>
    </source>
</evidence>
<organism evidence="2 3">
    <name type="scientific">Angomonas deanei</name>
    <dbReference type="NCBI Taxonomy" id="59799"/>
    <lineage>
        <taxon>Eukaryota</taxon>
        <taxon>Discoba</taxon>
        <taxon>Euglenozoa</taxon>
        <taxon>Kinetoplastea</taxon>
        <taxon>Metakinetoplastina</taxon>
        <taxon>Trypanosomatida</taxon>
        <taxon>Trypanosomatidae</taxon>
        <taxon>Strigomonadinae</taxon>
        <taxon>Angomonas</taxon>
    </lineage>
</organism>
<feature type="domain" description="Reverse transcriptase" evidence="1">
    <location>
        <begin position="1"/>
        <end position="286"/>
    </location>
</feature>
<dbReference type="Pfam" id="PF00078">
    <property type="entry name" value="RVT_1"/>
    <property type="match status" value="1"/>
</dbReference>
<name>A0A7G2CSK8_9TRYP</name>
<evidence type="ECO:0000313" key="2">
    <source>
        <dbReference type="EMBL" id="CAD2222545.1"/>
    </source>
</evidence>
<dbReference type="PANTHER" id="PTHR19446">
    <property type="entry name" value="REVERSE TRANSCRIPTASES"/>
    <property type="match status" value="1"/>
</dbReference>
<keyword evidence="2" id="KW-0548">Nucleotidyltransferase</keyword>
<dbReference type="PROSITE" id="PS50878">
    <property type="entry name" value="RT_POL"/>
    <property type="match status" value="1"/>
</dbReference>
<keyword evidence="3" id="KW-1185">Reference proteome</keyword>
<dbReference type="GO" id="GO:0003964">
    <property type="term" value="F:RNA-directed DNA polymerase activity"/>
    <property type="evidence" value="ECO:0007669"/>
    <property type="project" value="UniProtKB-KW"/>
</dbReference>
<keyword evidence="2" id="KW-0695">RNA-directed DNA polymerase</keyword>
<dbReference type="SUPFAM" id="SSF56672">
    <property type="entry name" value="DNA/RNA polymerases"/>
    <property type="match status" value="1"/>
</dbReference>
<dbReference type="EMBL" id="LR877171">
    <property type="protein sequence ID" value="CAD2222545.1"/>
    <property type="molecule type" value="Genomic_DNA"/>
</dbReference>
<dbReference type="VEuPathDB" id="TriTrypDB:ADEAN_001008900"/>
<dbReference type="Proteomes" id="UP000515908">
    <property type="component" value="Chromosome 27"/>
</dbReference>
<dbReference type="OrthoDB" id="278727at2759"/>
<protein>
    <submittedName>
        <fullName evidence="2">Reverse transcriptase (RNA-dependent DNA polymerase), putative</fullName>
    </submittedName>
</protein>
<gene>
    <name evidence="2" type="ORF">ADEAN_001008900</name>
</gene>
<sequence>MPPHWKTAVFCPILKPGKPPTEATSYRPVAITSLVCRTFERVVSRRLMSFLHDKLSPVQFGFRPGYSTEDAIARVYGTLVKMANTRSVKYIERPNKKGTIVTSGKFTGHVSILGLLDLKDAFCRVPHKHLLDALALLQVPDYIMSIVAHWLTGRTSRTCVQGRYSSSLVLPCGVPQGSVLGPILFVVFIDGLLTKLEDQYRSMHHLPVGCCTTAYADDVSIIVSGACSTQVIEAWNRLLAFLVDWLNSHNMILSPKSEYLFFCHSGHDLYTPAGSPNKSPKLQVDINNSPLPLKLNMDTPATSAL</sequence>